<dbReference type="SUPFAM" id="SSF53927">
    <property type="entry name" value="Cytidine deaminase-like"/>
    <property type="match status" value="1"/>
</dbReference>
<evidence type="ECO:0000256" key="3">
    <source>
        <dbReference type="ARBA" id="ARBA00022801"/>
    </source>
</evidence>
<evidence type="ECO:0000313" key="7">
    <source>
        <dbReference type="EMBL" id="RWX54345.1"/>
    </source>
</evidence>
<evidence type="ECO:0000259" key="6">
    <source>
        <dbReference type="PROSITE" id="PS51747"/>
    </source>
</evidence>
<sequence>MAAAEQKKADLQPPVSKSSSSSTTKNATSLIAKRQAKDIVIGFCGPVGSGVNSLRTSLEEVLTESNYEIEHVHISSIMKNFKEASSVLSSDPDAYNRYIEHQNLGNSLREKYNNAILAEAAIAHITKHREESLIVGSPKSDTSEDTEADIDEKPRSNVRVAYLIDQLKNPAEIELLRLVYQHNFYLIGTIRSEQERKRNLRDEGIDKSKIDDLIHRDRKGDGKSGQHTEKTILDADFFIKNNQSHKTELKKKLLRFIKLIHGTNGISPTVNEKGMYAAFSASLQSACLSRQVGASIVDEKGDVLVTGRNDVPKFGGGLYLFEDEDKDYRCVHKGGKCYNDFHKKNIRKKVASILTKELKAISKGKSLDTGTSASDMFNKDAIDKIADKIHSDTPIGSLIEYSRAIHAEMDAITSLARRDGSSTLNKTLYSTTYPCHNCARHIVAAGINNVFYIEPYDKSLALDLHDDAITEHSERNKVVFQTFEGISPRRYQKFFFAPYDRKDKNTGNALMNSAAGKYQIDVQLIEGYREYEDRICADFISKTSINSYNKE</sequence>
<dbReference type="NCBIfam" id="NF041025">
    <property type="entry name" value="antiphage_deaminase"/>
    <property type="match status" value="1"/>
</dbReference>
<evidence type="ECO:0000256" key="2">
    <source>
        <dbReference type="ARBA" id="ARBA00022723"/>
    </source>
</evidence>
<dbReference type="GO" id="GO:0008270">
    <property type="term" value="F:zinc ion binding"/>
    <property type="evidence" value="ECO:0007669"/>
    <property type="project" value="InterPro"/>
</dbReference>
<name>A0A3S3QND2_9GAMM</name>
<dbReference type="RefSeq" id="WP_128785072.1">
    <property type="nucleotide sequence ID" value="NZ_RJLM01000007.1"/>
</dbReference>
<gene>
    <name evidence="7" type="ORF">EDI28_17090</name>
</gene>
<protein>
    <submittedName>
        <fullName evidence="7">Cytidine deaminase</fullName>
    </submittedName>
</protein>
<keyword evidence="8" id="KW-1185">Reference proteome</keyword>
<feature type="compositionally biased region" description="Low complexity" evidence="5">
    <location>
        <begin position="16"/>
        <end position="25"/>
    </location>
</feature>
<dbReference type="Pfam" id="PF00383">
    <property type="entry name" value="dCMP_cyt_deam_1"/>
    <property type="match status" value="1"/>
</dbReference>
<dbReference type="OrthoDB" id="9788517at2"/>
<feature type="domain" description="CMP/dCMP-type deaminase" evidence="6">
    <location>
        <begin position="269"/>
        <end position="463"/>
    </location>
</feature>
<evidence type="ECO:0000313" key="8">
    <source>
        <dbReference type="Proteomes" id="UP000287563"/>
    </source>
</evidence>
<organism evidence="7 8">
    <name type="scientific">Photobacterium chitinilyticum</name>
    <dbReference type="NCBI Taxonomy" id="2485123"/>
    <lineage>
        <taxon>Bacteria</taxon>
        <taxon>Pseudomonadati</taxon>
        <taxon>Pseudomonadota</taxon>
        <taxon>Gammaproteobacteria</taxon>
        <taxon>Vibrionales</taxon>
        <taxon>Vibrionaceae</taxon>
        <taxon>Photobacterium</taxon>
    </lineage>
</organism>
<keyword evidence="3" id="KW-0378">Hydrolase</keyword>
<evidence type="ECO:0000256" key="5">
    <source>
        <dbReference type="SAM" id="MobiDB-lite"/>
    </source>
</evidence>
<accession>A0A3S3QND2</accession>
<dbReference type="InterPro" id="IPR016192">
    <property type="entry name" value="APOBEC/CMP_deaminase_Zn-bd"/>
</dbReference>
<dbReference type="InterPro" id="IPR015517">
    <property type="entry name" value="dCMP_deaminase-rel"/>
</dbReference>
<evidence type="ECO:0000256" key="1">
    <source>
        <dbReference type="ARBA" id="ARBA00006576"/>
    </source>
</evidence>
<dbReference type="InterPro" id="IPR002125">
    <property type="entry name" value="CMP_dCMP_dom"/>
</dbReference>
<dbReference type="EMBL" id="RJLM01000007">
    <property type="protein sequence ID" value="RWX54345.1"/>
    <property type="molecule type" value="Genomic_DNA"/>
</dbReference>
<dbReference type="PROSITE" id="PS51747">
    <property type="entry name" value="CYT_DCMP_DEAMINASES_2"/>
    <property type="match status" value="1"/>
</dbReference>
<dbReference type="InterPro" id="IPR027417">
    <property type="entry name" value="P-loop_NTPase"/>
</dbReference>
<dbReference type="InterPro" id="IPR016193">
    <property type="entry name" value="Cytidine_deaminase-like"/>
</dbReference>
<dbReference type="Proteomes" id="UP000287563">
    <property type="component" value="Unassembled WGS sequence"/>
</dbReference>
<dbReference type="Gene3D" id="3.40.140.10">
    <property type="entry name" value="Cytidine Deaminase, domain 2"/>
    <property type="match status" value="1"/>
</dbReference>
<dbReference type="GO" id="GO:0004132">
    <property type="term" value="F:dCMP deaminase activity"/>
    <property type="evidence" value="ECO:0007669"/>
    <property type="project" value="TreeGrafter"/>
</dbReference>
<feature type="compositionally biased region" description="Basic and acidic residues" evidence="5">
    <location>
        <begin position="1"/>
        <end position="10"/>
    </location>
</feature>
<dbReference type="PANTHER" id="PTHR11086:SF18">
    <property type="entry name" value="DEOXYCYTIDYLATE DEAMINASE"/>
    <property type="match status" value="1"/>
</dbReference>
<dbReference type="Gene3D" id="3.40.50.300">
    <property type="entry name" value="P-loop containing nucleotide triphosphate hydrolases"/>
    <property type="match status" value="1"/>
</dbReference>
<dbReference type="GO" id="GO:0005737">
    <property type="term" value="C:cytoplasm"/>
    <property type="evidence" value="ECO:0007669"/>
    <property type="project" value="TreeGrafter"/>
</dbReference>
<dbReference type="PANTHER" id="PTHR11086">
    <property type="entry name" value="DEOXYCYTIDYLATE DEAMINASE-RELATED"/>
    <property type="match status" value="1"/>
</dbReference>
<proteinExistence type="inferred from homology"/>
<feature type="region of interest" description="Disordered" evidence="5">
    <location>
        <begin position="1"/>
        <end position="26"/>
    </location>
</feature>
<keyword evidence="4" id="KW-0862">Zinc</keyword>
<keyword evidence="2" id="KW-0479">Metal-binding</keyword>
<reference evidence="7 8" key="1">
    <citation type="submission" date="2018-11" db="EMBL/GenBank/DDBJ databases">
        <title>Photobacterium sp. BEI247 sp. nov., a marine bacterium isolated from Yongle Blue Hole in the South China Sea.</title>
        <authorList>
            <person name="Wang X."/>
        </authorList>
    </citation>
    <scope>NUCLEOTIDE SEQUENCE [LARGE SCALE GENOMIC DNA]</scope>
    <source>
        <strain evidence="8">BEI247</strain>
    </source>
</reference>
<comment type="caution">
    <text evidence="7">The sequence shown here is derived from an EMBL/GenBank/DDBJ whole genome shotgun (WGS) entry which is preliminary data.</text>
</comment>
<dbReference type="AlphaFoldDB" id="A0A3S3QND2"/>
<evidence type="ECO:0000256" key="4">
    <source>
        <dbReference type="ARBA" id="ARBA00022833"/>
    </source>
</evidence>
<dbReference type="PROSITE" id="PS00903">
    <property type="entry name" value="CYT_DCMP_DEAMINASES_1"/>
    <property type="match status" value="1"/>
</dbReference>
<comment type="similarity">
    <text evidence="1">Belongs to the cytidine and deoxycytidylate deaminase family.</text>
</comment>